<keyword evidence="4" id="KW-0460">Magnesium</keyword>
<protein>
    <recommendedName>
        <fullName evidence="8">UmuC domain-containing protein</fullName>
    </recommendedName>
</protein>
<dbReference type="Gene3D" id="1.10.150.20">
    <property type="entry name" value="5' to 3' exonuclease, C-terminal subdomain"/>
    <property type="match status" value="1"/>
</dbReference>
<dbReference type="PANTHER" id="PTHR11076">
    <property type="entry name" value="DNA REPAIR POLYMERASE UMUC / TRANSFERASE FAMILY MEMBER"/>
    <property type="match status" value="1"/>
</dbReference>
<dbReference type="PANTHER" id="PTHR11076:SF35">
    <property type="entry name" value="DNA REPAIR PROTEIN HOMOLOG YOBH"/>
    <property type="match status" value="1"/>
</dbReference>
<evidence type="ECO:0000256" key="2">
    <source>
        <dbReference type="ARBA" id="ARBA00022457"/>
    </source>
</evidence>
<evidence type="ECO:0000256" key="7">
    <source>
        <dbReference type="ARBA" id="ARBA00023204"/>
    </source>
</evidence>
<dbReference type="Pfam" id="PF11798">
    <property type="entry name" value="IMS_HHH"/>
    <property type="match status" value="1"/>
</dbReference>
<dbReference type="SUPFAM" id="SSF100879">
    <property type="entry name" value="Lesion bypass DNA polymerase (Y-family), little finger domain"/>
    <property type="match status" value="1"/>
</dbReference>
<dbReference type="InterPro" id="IPR001126">
    <property type="entry name" value="UmuC"/>
</dbReference>
<reference evidence="10" key="1">
    <citation type="submission" date="2015-04" db="EMBL/GenBank/DDBJ databases">
        <authorList>
            <person name="Schardt J."/>
            <person name="Mueller-Herbst S."/>
            <person name="Scherer S."/>
            <person name="Huptas C."/>
        </authorList>
    </citation>
    <scope>NUCLEOTIDE SEQUENCE [LARGE SCALE GENOMIC DNA]</scope>
    <source>
        <strain evidence="10">Kiel-L1</strain>
    </source>
</reference>
<dbReference type="GO" id="GO:0042276">
    <property type="term" value="P:error-prone translesion synthesis"/>
    <property type="evidence" value="ECO:0007669"/>
    <property type="project" value="TreeGrafter"/>
</dbReference>
<dbReference type="EMBL" id="LARY01000001">
    <property type="protein sequence ID" value="RDX03036.1"/>
    <property type="molecule type" value="Genomic_DNA"/>
</dbReference>
<proteinExistence type="inferred from homology"/>
<evidence type="ECO:0000313" key="9">
    <source>
        <dbReference type="EMBL" id="RDX03036.1"/>
    </source>
</evidence>
<dbReference type="Pfam" id="PF11799">
    <property type="entry name" value="IMS_C"/>
    <property type="match status" value="1"/>
</dbReference>
<dbReference type="Gene3D" id="3.30.1490.100">
    <property type="entry name" value="DNA polymerase, Y-family, little finger domain"/>
    <property type="match status" value="1"/>
</dbReference>
<evidence type="ECO:0000256" key="6">
    <source>
        <dbReference type="ARBA" id="ARBA00023125"/>
    </source>
</evidence>
<evidence type="ECO:0000259" key="8">
    <source>
        <dbReference type="PROSITE" id="PS50173"/>
    </source>
</evidence>
<comment type="similarity">
    <text evidence="1">Belongs to the DNA polymerase type-Y family.</text>
</comment>
<keyword evidence="5" id="KW-0239">DNA-directed DNA polymerase</keyword>
<dbReference type="InterPro" id="IPR050116">
    <property type="entry name" value="DNA_polymerase-Y"/>
</dbReference>
<keyword evidence="5" id="KW-0548">Nucleotidyltransferase</keyword>
<dbReference type="InterPro" id="IPR043128">
    <property type="entry name" value="Rev_trsase/Diguanyl_cyclase"/>
</dbReference>
<evidence type="ECO:0000313" key="10">
    <source>
        <dbReference type="Proteomes" id="UP000257055"/>
    </source>
</evidence>
<keyword evidence="7" id="KW-0234">DNA repair</keyword>
<keyword evidence="7" id="KW-0227">DNA damage</keyword>
<accession>A0A3D8TVB9</accession>
<dbReference type="PROSITE" id="PS50173">
    <property type="entry name" value="UMUC"/>
    <property type="match status" value="1"/>
</dbReference>
<dbReference type="InterPro" id="IPR043502">
    <property type="entry name" value="DNA/RNA_pol_sf"/>
</dbReference>
<dbReference type="GO" id="GO:0006281">
    <property type="term" value="P:DNA repair"/>
    <property type="evidence" value="ECO:0007669"/>
    <property type="project" value="UniProtKB-KW"/>
</dbReference>
<evidence type="ECO:0000256" key="4">
    <source>
        <dbReference type="ARBA" id="ARBA00022842"/>
    </source>
</evidence>
<dbReference type="Pfam" id="PF00817">
    <property type="entry name" value="IMS"/>
    <property type="match status" value="1"/>
</dbReference>
<evidence type="ECO:0000256" key="3">
    <source>
        <dbReference type="ARBA" id="ARBA00022679"/>
    </source>
</evidence>
<dbReference type="GO" id="GO:0003887">
    <property type="term" value="F:DNA-directed DNA polymerase activity"/>
    <property type="evidence" value="ECO:0007669"/>
    <property type="project" value="UniProtKB-KW"/>
</dbReference>
<dbReference type="InterPro" id="IPR024728">
    <property type="entry name" value="PolY_HhH_motif"/>
</dbReference>
<dbReference type="CDD" id="cd01700">
    <property type="entry name" value="PolY_Pol_V_umuC"/>
    <property type="match status" value="1"/>
</dbReference>
<dbReference type="GO" id="GO:0009432">
    <property type="term" value="P:SOS response"/>
    <property type="evidence" value="ECO:0007669"/>
    <property type="project" value="TreeGrafter"/>
</dbReference>
<dbReference type="InterPro" id="IPR017961">
    <property type="entry name" value="DNA_pol_Y-fam_little_finger"/>
</dbReference>
<evidence type="ECO:0000256" key="1">
    <source>
        <dbReference type="ARBA" id="ARBA00010945"/>
    </source>
</evidence>
<evidence type="ECO:0000256" key="5">
    <source>
        <dbReference type="ARBA" id="ARBA00022932"/>
    </source>
</evidence>
<dbReference type="GO" id="GO:0003684">
    <property type="term" value="F:damaged DNA binding"/>
    <property type="evidence" value="ECO:0007669"/>
    <property type="project" value="InterPro"/>
</dbReference>
<organism evidence="9 10">
    <name type="scientific">Listeria kieliensis</name>
    <dbReference type="NCBI Taxonomy" id="1621700"/>
    <lineage>
        <taxon>Bacteria</taxon>
        <taxon>Bacillati</taxon>
        <taxon>Bacillota</taxon>
        <taxon>Bacilli</taxon>
        <taxon>Bacillales</taxon>
        <taxon>Listeriaceae</taxon>
        <taxon>Listeria</taxon>
    </lineage>
</organism>
<dbReference type="InterPro" id="IPR036775">
    <property type="entry name" value="DNA_pol_Y-fam_lit_finger_sf"/>
</dbReference>
<gene>
    <name evidence="9" type="ORF">UR08_03535</name>
</gene>
<dbReference type="Gene3D" id="3.30.70.270">
    <property type="match status" value="1"/>
</dbReference>
<dbReference type="GO" id="GO:0005829">
    <property type="term" value="C:cytosol"/>
    <property type="evidence" value="ECO:0007669"/>
    <property type="project" value="TreeGrafter"/>
</dbReference>
<keyword evidence="10" id="KW-1185">Reference proteome</keyword>
<name>A0A3D8TVB9_9LIST</name>
<dbReference type="Proteomes" id="UP000257055">
    <property type="component" value="Unassembled WGS sequence"/>
</dbReference>
<comment type="caution">
    <text evidence="9">The sequence shown here is derived from an EMBL/GenBank/DDBJ whole genome shotgun (WGS) entry which is preliminary data.</text>
</comment>
<dbReference type="Gene3D" id="3.40.1170.60">
    <property type="match status" value="1"/>
</dbReference>
<keyword evidence="3" id="KW-0808">Transferase</keyword>
<keyword evidence="6" id="KW-0238">DNA-binding</keyword>
<dbReference type="AlphaFoldDB" id="A0A3D8TVB9"/>
<sequence length="446" mass="50929">MNFLEEVKRVTYYQDEPLHHVFCLDVKSFYASVECLARGLDPMTTMLVVMSGDRNTSGLVLSASPAAKKRLGVSNVCRGFDVPKHPELVIAPPRMKLYMTYHKEILTIFRRYMADEDIHVYSIDEQFGDLTKSYHLFGESPEEVCHKIQREIFLELGLYTTIGLSVNVLLAKVCMDVEAKKNAGMFAHWGYEDVKTKMWPLKLSEFWGIGKRMELRLNQLGLYTIGDLALSNPFLLKTQFGVMGLQYYMHAWGIDRSILAEKEKYQPKEKSLGNSQVLPKGYTSATKIQIVLAEMCVQLAQRLRTKQVEGSVLSLHMQYAYEDGKRRSSLSHQIKISPTNHSKRLTQYVHRLFQKYWNHTEVRTISLYIGKLQPVSAFQLSLFEDPDLLMREEAIDQTISEIRSRYSFTSIFYAHSLIEGATALRRASLVGGHAGGMDGLDGNSHE</sequence>
<keyword evidence="2" id="KW-0515">Mutator protein</keyword>
<dbReference type="SUPFAM" id="SSF56672">
    <property type="entry name" value="DNA/RNA polymerases"/>
    <property type="match status" value="1"/>
</dbReference>
<feature type="domain" description="UmuC" evidence="8">
    <location>
        <begin position="21"/>
        <end position="210"/>
    </location>
</feature>